<dbReference type="InterPro" id="IPR015943">
    <property type="entry name" value="WD40/YVTN_repeat-like_dom_sf"/>
</dbReference>
<dbReference type="EMBL" id="UIVS01000003">
    <property type="protein sequence ID" value="SVP92554.1"/>
    <property type="molecule type" value="Genomic_DNA"/>
</dbReference>
<protein>
    <submittedName>
        <fullName evidence="2">Uncharacterized protein</fullName>
    </submittedName>
</protein>
<dbReference type="SUPFAM" id="SSF50978">
    <property type="entry name" value="WD40 repeat-like"/>
    <property type="match status" value="1"/>
</dbReference>
<name>A0A3B0NFM2_THEAN</name>
<dbReference type="InterPro" id="IPR036322">
    <property type="entry name" value="WD40_repeat_dom_sf"/>
</dbReference>
<dbReference type="VEuPathDB" id="PiroplasmaDB:TA03355"/>
<sequence>MMEFGKITNSHLQPNFLLTSSDNVIALVDSYGTPVQYSKTINTLDTVINANMITKYKSKLKSKIVCMECHPRLPNIVAIGCADGSVYLFFYEIENFELFDCLFVYKFELPVKKLIWYLFPFPLEEELRFNKKNFVQRIWKSVYSSKYTSILLVQLESTRNSLKEVIYYVRLMNKMKVFGLNLTKKVFDLLIIQFPPPVESSKISDTASIVKECYDNYSLICDYLCVVYRDLNRVTFELFLLGLDLKFQLIKSFNTRVQGSITNIILTNKQYNQYSLYNLDINDDNSNIENIDNRLNVFATNNSLMGFGKCVNSLQQFLILSTNLGYVYITSLVDLYNKLTPARIDSEILEEKVQFDEIFVCNSNLLDLNFTVVYSPEFFNSDLKPLKTTNNICMCNEGCYFVVSIGLHNMILLYVIVCDHKGNNLGLKLIHLEKAKYSSFLLINEPFNYFKLLINQKNCLLQLYFNYEQIHTLMHSN</sequence>
<accession>A0A3B0NFM2</accession>
<proteinExistence type="predicted"/>
<gene>
    <name evidence="2" type="ORF">TAT_000234900</name>
    <name evidence="1" type="ORF">TAV_000235000</name>
</gene>
<dbReference type="EMBL" id="UIVT01000003">
    <property type="protein sequence ID" value="SVP93358.1"/>
    <property type="molecule type" value="Genomic_DNA"/>
</dbReference>
<organism evidence="2">
    <name type="scientific">Theileria annulata</name>
    <dbReference type="NCBI Taxonomy" id="5874"/>
    <lineage>
        <taxon>Eukaryota</taxon>
        <taxon>Sar</taxon>
        <taxon>Alveolata</taxon>
        <taxon>Apicomplexa</taxon>
        <taxon>Aconoidasida</taxon>
        <taxon>Piroplasmida</taxon>
        <taxon>Theileriidae</taxon>
        <taxon>Theileria</taxon>
    </lineage>
</organism>
<evidence type="ECO:0000313" key="1">
    <source>
        <dbReference type="EMBL" id="SVP92554.1"/>
    </source>
</evidence>
<dbReference type="Gene3D" id="2.130.10.10">
    <property type="entry name" value="YVTN repeat-like/Quinoprotein amine dehydrogenase"/>
    <property type="match status" value="1"/>
</dbReference>
<dbReference type="AlphaFoldDB" id="A0A3B0NFM2"/>
<reference evidence="2" key="1">
    <citation type="submission" date="2018-07" db="EMBL/GenBank/DDBJ databases">
        <authorList>
            <person name="Quirk P.G."/>
            <person name="Krulwich T.A."/>
        </authorList>
    </citation>
    <scope>NUCLEOTIDE SEQUENCE</scope>
    <source>
        <strain evidence="2">Anand</strain>
    </source>
</reference>
<evidence type="ECO:0000313" key="2">
    <source>
        <dbReference type="EMBL" id="SVP93358.1"/>
    </source>
</evidence>